<keyword evidence="3" id="KW-1185">Reference proteome</keyword>
<evidence type="ECO:0000313" key="2">
    <source>
        <dbReference type="EMBL" id="KAF6757397.1"/>
    </source>
</evidence>
<comment type="caution">
    <text evidence="2">The sequence shown here is derived from an EMBL/GenBank/DDBJ whole genome shotgun (WGS) entry which is preliminary data.</text>
</comment>
<dbReference type="Proteomes" id="UP000521943">
    <property type="component" value="Unassembled WGS sequence"/>
</dbReference>
<evidence type="ECO:0000313" key="3">
    <source>
        <dbReference type="Proteomes" id="UP000521943"/>
    </source>
</evidence>
<dbReference type="AlphaFoldDB" id="A0A8H6MAU0"/>
<protein>
    <recommendedName>
        <fullName evidence="4">F-box domain-containing protein</fullName>
    </recommendedName>
</protein>
<proteinExistence type="predicted"/>
<sequence>MVDVPLTNQSIIIPPEPQGHRQHTEHCTRGNVLPDDIVRAILDCIHSSGDAASLYACGLVCKQFTTYARKHLFKQITLYSNVSSVGRLKGFLELLKRGNSSLVEGTEKLELELGDGHRWIFSKILTPPFRTSDPRFYDELREQRRDLDRTISNILLLIAGAPGNTSPIVASPTPSFPHIAARPHRSLRELVVSHHTFYPVSSNEDHMTGWQRGMKNIEFLRVKLDRRDTQQMWTPLNSMGVSALSRGNRGDRVRPKVLSIRDCYSETIDPLIACASNPESFLDFGGIEQLTVHPCLMAQAAAYQRLLNAVIQKSEVFDHLVWMSPAQRQEKDLEACLADFTRFRKVDLIFTDGFGGFSQLLTEIRDLLHAATCVSLPPTPNPGESQAGLPRFAPSTSALEELTLRFDLENLTMHSTPESILPGVSSTPGSGSHTPIRVPSGIGRADTESPPKSLYYAHIKYIWKLDEKDMGVLRDIDRMLSGPPEPIEGMHAAGGGCYLTVPHSDVSTAYTIREASPESPKSPFMMSDARTAFPTTPGWLGERNDFPHFKRLSTTCVYQPASSYMLDDWKAADVYEACRTFVQGGLPRLKKSGKLYFAFEKV</sequence>
<dbReference type="OrthoDB" id="2963522at2759"/>
<accession>A0A8H6MAU0</accession>
<name>A0A8H6MAU0_9AGAR</name>
<evidence type="ECO:0000256" key="1">
    <source>
        <dbReference type="SAM" id="MobiDB-lite"/>
    </source>
</evidence>
<gene>
    <name evidence="2" type="ORF">DFP72DRAFT_891047</name>
</gene>
<reference evidence="2 3" key="1">
    <citation type="submission" date="2020-07" db="EMBL/GenBank/DDBJ databases">
        <title>Comparative genomics of pyrophilous fungi reveals a link between fire events and developmental genes.</title>
        <authorList>
            <consortium name="DOE Joint Genome Institute"/>
            <person name="Steindorff A.S."/>
            <person name="Carver A."/>
            <person name="Calhoun S."/>
            <person name="Stillman K."/>
            <person name="Liu H."/>
            <person name="Lipzen A."/>
            <person name="Pangilinan J."/>
            <person name="Labutti K."/>
            <person name="Bruns T.D."/>
            <person name="Grigoriev I.V."/>
        </authorList>
    </citation>
    <scope>NUCLEOTIDE SEQUENCE [LARGE SCALE GENOMIC DNA]</scope>
    <source>
        <strain evidence="2 3">CBS 144469</strain>
    </source>
</reference>
<evidence type="ECO:0008006" key="4">
    <source>
        <dbReference type="Google" id="ProtNLM"/>
    </source>
</evidence>
<feature type="region of interest" description="Disordered" evidence="1">
    <location>
        <begin position="417"/>
        <end position="448"/>
    </location>
</feature>
<feature type="compositionally biased region" description="Polar residues" evidence="1">
    <location>
        <begin position="417"/>
        <end position="433"/>
    </location>
</feature>
<organism evidence="2 3">
    <name type="scientific">Ephemerocybe angulata</name>
    <dbReference type="NCBI Taxonomy" id="980116"/>
    <lineage>
        <taxon>Eukaryota</taxon>
        <taxon>Fungi</taxon>
        <taxon>Dikarya</taxon>
        <taxon>Basidiomycota</taxon>
        <taxon>Agaricomycotina</taxon>
        <taxon>Agaricomycetes</taxon>
        <taxon>Agaricomycetidae</taxon>
        <taxon>Agaricales</taxon>
        <taxon>Agaricineae</taxon>
        <taxon>Psathyrellaceae</taxon>
        <taxon>Ephemerocybe</taxon>
    </lineage>
</organism>
<dbReference type="EMBL" id="JACGCI010000022">
    <property type="protein sequence ID" value="KAF6757397.1"/>
    <property type="molecule type" value="Genomic_DNA"/>
</dbReference>